<dbReference type="Proteomes" id="UP000664521">
    <property type="component" value="Unassembled WGS sequence"/>
</dbReference>
<dbReference type="GO" id="GO:0031177">
    <property type="term" value="F:phosphopantetheine binding"/>
    <property type="evidence" value="ECO:0007669"/>
    <property type="project" value="TreeGrafter"/>
</dbReference>
<sequence>MTPISVERKTLRARLMNLWCQVLDVEESDIDNNPHFFDLGGDCVAAIRLVRAASDHGLVLDNITVFEHPELEVMASLCRETELKTTRVKVPLIEDIHTCTVQQDFVMKSYLKHGTYHNQMVFHFSGDETLLRESWKRIEQRNPILRTVLVQHGGKTVQVVIKGSSEWDQGSNLADYKSLNSKRIMGYGMPLLRFAIISQKDEEFLVWTYLQVVVDGWTKKLIFQDLTENFANAKSQAIRPPFKSFVKHINSIEHITAIAFWEQRLKGLKNIDIFYSSDIDHEPISHDSSQIIEEIPFSHRISPHSSRSITYSTIAHVAWALTISKHCGLKDIFFVSKRSGRQCALPGVESIIKALFDRFGPARYCQSLLVPQVPETDIFARDIRSMRDGESKILLSPDEEMSTMQNMALGTLIELRPRKEGRLDVVAEFDKEVMSEMRMRDLMRVYGGMLQDVAAASQNQHSTMTVEMALS</sequence>
<protein>
    <submittedName>
        <fullName evidence="3">Non-ribosomal peptide synthetase</fullName>
    </submittedName>
</protein>
<keyword evidence="1" id="KW-0436">Ligase</keyword>
<reference evidence="3" key="1">
    <citation type="submission" date="2021-03" db="EMBL/GenBank/DDBJ databases">
        <authorList>
            <person name="Tagirdzhanova G."/>
        </authorList>
    </citation>
    <scope>NUCLEOTIDE SEQUENCE</scope>
</reference>
<feature type="domain" description="Carrier" evidence="2">
    <location>
        <begin position="6"/>
        <end position="82"/>
    </location>
</feature>
<name>A0A8H3IP33_9LECA</name>
<dbReference type="Pfam" id="PF00668">
    <property type="entry name" value="Condensation"/>
    <property type="match status" value="1"/>
</dbReference>
<dbReference type="GO" id="GO:0043041">
    <property type="term" value="P:amino acid activation for nonribosomal peptide biosynthetic process"/>
    <property type="evidence" value="ECO:0007669"/>
    <property type="project" value="TreeGrafter"/>
</dbReference>
<dbReference type="GO" id="GO:0005737">
    <property type="term" value="C:cytoplasm"/>
    <property type="evidence" value="ECO:0007669"/>
    <property type="project" value="TreeGrafter"/>
</dbReference>
<dbReference type="PANTHER" id="PTHR45527">
    <property type="entry name" value="NONRIBOSOMAL PEPTIDE SYNTHETASE"/>
    <property type="match status" value="1"/>
</dbReference>
<dbReference type="Pfam" id="PF00550">
    <property type="entry name" value="PP-binding"/>
    <property type="match status" value="1"/>
</dbReference>
<evidence type="ECO:0000256" key="1">
    <source>
        <dbReference type="ARBA" id="ARBA00022598"/>
    </source>
</evidence>
<accession>A0A8H3IP33</accession>
<dbReference type="EMBL" id="CAJPDS010000041">
    <property type="protein sequence ID" value="CAF9926243.1"/>
    <property type="molecule type" value="Genomic_DNA"/>
</dbReference>
<keyword evidence="4" id="KW-1185">Reference proteome</keyword>
<evidence type="ECO:0000259" key="2">
    <source>
        <dbReference type="PROSITE" id="PS50075"/>
    </source>
</evidence>
<dbReference type="InterPro" id="IPR009081">
    <property type="entry name" value="PP-bd_ACP"/>
</dbReference>
<dbReference type="GO" id="GO:0016874">
    <property type="term" value="F:ligase activity"/>
    <property type="evidence" value="ECO:0007669"/>
    <property type="project" value="UniProtKB-KW"/>
</dbReference>
<dbReference type="InterPro" id="IPR036736">
    <property type="entry name" value="ACP-like_sf"/>
</dbReference>
<dbReference type="SUPFAM" id="SSF47336">
    <property type="entry name" value="ACP-like"/>
    <property type="match status" value="1"/>
</dbReference>
<evidence type="ECO:0000313" key="4">
    <source>
        <dbReference type="Proteomes" id="UP000664521"/>
    </source>
</evidence>
<dbReference type="SUPFAM" id="SSF52777">
    <property type="entry name" value="CoA-dependent acyltransferases"/>
    <property type="match status" value="2"/>
</dbReference>
<dbReference type="PANTHER" id="PTHR45527:SF16">
    <property type="entry name" value="NONRIBOSOMAL PEPTIDE SYNTHASE ATNA-RELATED"/>
    <property type="match status" value="1"/>
</dbReference>
<dbReference type="PROSITE" id="PS50075">
    <property type="entry name" value="CARRIER"/>
    <property type="match status" value="1"/>
</dbReference>
<dbReference type="InterPro" id="IPR023213">
    <property type="entry name" value="CAT-like_dom_sf"/>
</dbReference>
<proteinExistence type="predicted"/>
<dbReference type="AlphaFoldDB" id="A0A8H3IP33"/>
<gene>
    <name evidence="3" type="primary">NPS6</name>
    <name evidence="3" type="ORF">HETSPECPRED_006280</name>
</gene>
<dbReference type="Gene3D" id="3.30.559.10">
    <property type="entry name" value="Chloramphenicol acetyltransferase-like domain"/>
    <property type="match status" value="1"/>
</dbReference>
<dbReference type="OrthoDB" id="416786at2759"/>
<organism evidence="3 4">
    <name type="scientific">Heterodermia speciosa</name>
    <dbReference type="NCBI Taxonomy" id="116794"/>
    <lineage>
        <taxon>Eukaryota</taxon>
        <taxon>Fungi</taxon>
        <taxon>Dikarya</taxon>
        <taxon>Ascomycota</taxon>
        <taxon>Pezizomycotina</taxon>
        <taxon>Lecanoromycetes</taxon>
        <taxon>OSLEUM clade</taxon>
        <taxon>Lecanoromycetidae</taxon>
        <taxon>Caliciales</taxon>
        <taxon>Physciaceae</taxon>
        <taxon>Heterodermia</taxon>
    </lineage>
</organism>
<dbReference type="Gene3D" id="1.10.1200.10">
    <property type="entry name" value="ACP-like"/>
    <property type="match status" value="1"/>
</dbReference>
<dbReference type="InterPro" id="IPR001242">
    <property type="entry name" value="Condensation_dom"/>
</dbReference>
<comment type="caution">
    <text evidence="3">The sequence shown here is derived from an EMBL/GenBank/DDBJ whole genome shotgun (WGS) entry which is preliminary data.</text>
</comment>
<dbReference type="GO" id="GO:0044550">
    <property type="term" value="P:secondary metabolite biosynthetic process"/>
    <property type="evidence" value="ECO:0007669"/>
    <property type="project" value="TreeGrafter"/>
</dbReference>
<evidence type="ECO:0000313" key="3">
    <source>
        <dbReference type="EMBL" id="CAF9926243.1"/>
    </source>
</evidence>